<sequence length="274" mass="28407">MKHIWIAVLATGCAVVSTWAEAVAIRCDTCRVDSDFRAEAVGRGPGTHIVYNVKDNLVQQWSVGSDGDTVPAAVKTPPTPVVPQQRPSTGATRQVANAHTFHVIGAGTIRPIYNIPIEMLGLNSLAREKSAYDYVTDANLRAMVESATGSSSLIKQVTGSGTTASLANPHRANLLFRVVFKDGSYVGVIVDVNRANGKSEPGSERTAAGQSIPGQASELSGTWTNNGGDNLAPMVAHMQRLGGTVSDAGAAGAGGTITAIVCVAQHCTVARSAS</sequence>
<evidence type="ECO:0000256" key="1">
    <source>
        <dbReference type="SAM" id="MobiDB-lite"/>
    </source>
</evidence>
<evidence type="ECO:0000313" key="6">
    <source>
        <dbReference type="Proteomes" id="UP000234181"/>
    </source>
</evidence>
<comment type="caution">
    <text evidence="4">The sequence shown here is derived from an EMBL/GenBank/DDBJ whole genome shotgun (WGS) entry which is preliminary data.</text>
</comment>
<organism evidence="4 5">
    <name type="scientific">Xanthomonas campestris pv. phaseoli</name>
    <dbReference type="NCBI Taxonomy" id="317013"/>
    <lineage>
        <taxon>Bacteria</taxon>
        <taxon>Pseudomonadati</taxon>
        <taxon>Pseudomonadota</taxon>
        <taxon>Gammaproteobacteria</taxon>
        <taxon>Lysobacterales</taxon>
        <taxon>Lysobacteraceae</taxon>
        <taxon>Xanthomonas</taxon>
    </lineage>
</organism>
<keyword evidence="2" id="KW-0732">Signal</keyword>
<evidence type="ECO:0000313" key="5">
    <source>
        <dbReference type="Proteomes" id="UP000234166"/>
    </source>
</evidence>
<proteinExistence type="predicted"/>
<keyword evidence="6" id="KW-1185">Reference proteome</keyword>
<evidence type="ECO:0000256" key="2">
    <source>
        <dbReference type="SAM" id="SignalP"/>
    </source>
</evidence>
<evidence type="ECO:0000313" key="4">
    <source>
        <dbReference type="EMBL" id="SON81337.1"/>
    </source>
</evidence>
<protein>
    <submittedName>
        <fullName evidence="4">Secreted protein</fullName>
    </submittedName>
</protein>
<gene>
    <name evidence="3" type="ORF">XAP6984_170013</name>
    <name evidence="4" type="ORF">XAP7430_120013</name>
</gene>
<feature type="region of interest" description="Disordered" evidence="1">
    <location>
        <begin position="196"/>
        <end position="226"/>
    </location>
</feature>
<dbReference type="EMBL" id="OCYT01000070">
    <property type="protein sequence ID" value="SON78013.1"/>
    <property type="molecule type" value="Genomic_DNA"/>
</dbReference>
<reference evidence="5 6" key="1">
    <citation type="submission" date="2017-10" db="EMBL/GenBank/DDBJ databases">
        <authorList>
            <person name="Regsiter A."/>
            <person name="William W."/>
        </authorList>
    </citation>
    <scope>NUCLEOTIDE SEQUENCE [LARGE SCALE GENOMIC DNA]</scope>
    <source>
        <strain evidence="3 6">CFBP6984</strain>
        <strain evidence="4 5">CFBP7430</strain>
    </source>
</reference>
<dbReference type="Proteomes" id="UP000234166">
    <property type="component" value="Unassembled WGS sequence"/>
</dbReference>
<dbReference type="EMBL" id="OCYS01000024">
    <property type="protein sequence ID" value="SON81337.1"/>
    <property type="molecule type" value="Genomic_DNA"/>
</dbReference>
<name>A0AB38DVR5_XANCH</name>
<feature type="compositionally biased region" description="Polar residues" evidence="1">
    <location>
        <begin position="208"/>
        <end position="226"/>
    </location>
</feature>
<feature type="chain" id="PRO_5044307002" evidence="2">
    <location>
        <begin position="23"/>
        <end position="274"/>
    </location>
</feature>
<evidence type="ECO:0000313" key="3">
    <source>
        <dbReference type="EMBL" id="SON78013.1"/>
    </source>
</evidence>
<dbReference type="AlphaFoldDB" id="A0AB38DVR5"/>
<feature type="signal peptide" evidence="2">
    <location>
        <begin position="1"/>
        <end position="22"/>
    </location>
</feature>
<dbReference type="Proteomes" id="UP000234181">
    <property type="component" value="Unassembled WGS sequence"/>
</dbReference>
<accession>A0AB38DVR5</accession>